<evidence type="ECO:0000313" key="3">
    <source>
        <dbReference type="Proteomes" id="UP000053766"/>
    </source>
</evidence>
<dbReference type="EMBL" id="KN716324">
    <property type="protein sequence ID" value="KJH47022.1"/>
    <property type="molecule type" value="Genomic_DNA"/>
</dbReference>
<dbReference type="AlphaFoldDB" id="A0A0D8XT74"/>
<dbReference type="PANTHER" id="PTHR21523:SF37">
    <property type="entry name" value="MLT-TEN (MLT-10) RELATED"/>
    <property type="match status" value="1"/>
</dbReference>
<gene>
    <name evidence="2" type="ORF">DICVIV_06909</name>
</gene>
<dbReference type="InterPro" id="IPR006954">
    <property type="entry name" value="Mlt-10-like"/>
</dbReference>
<dbReference type="OrthoDB" id="5917548at2759"/>
<reference evidence="2 3" key="1">
    <citation type="submission" date="2013-11" db="EMBL/GenBank/DDBJ databases">
        <title>Draft genome of the bovine lungworm Dictyocaulus viviparus.</title>
        <authorList>
            <person name="Mitreva M."/>
        </authorList>
    </citation>
    <scope>NUCLEOTIDE SEQUENCE [LARGE SCALE GENOMIC DNA]</scope>
    <source>
        <strain evidence="2 3">HannoverDv2000</strain>
    </source>
</reference>
<protein>
    <submittedName>
        <fullName evidence="2">Uncharacterized protein</fullName>
    </submittedName>
</protein>
<accession>A0A0D8XT74</accession>
<evidence type="ECO:0000313" key="2">
    <source>
        <dbReference type="EMBL" id="KJH47022.1"/>
    </source>
</evidence>
<feature type="transmembrane region" description="Helical" evidence="1">
    <location>
        <begin position="294"/>
        <end position="316"/>
    </location>
</feature>
<dbReference type="Proteomes" id="UP000053766">
    <property type="component" value="Unassembled WGS sequence"/>
</dbReference>
<dbReference type="PANTHER" id="PTHR21523">
    <property type="match status" value="1"/>
</dbReference>
<dbReference type="Pfam" id="PF04870">
    <property type="entry name" value="Moulting_cycle"/>
    <property type="match status" value="1"/>
</dbReference>
<feature type="transmembrane region" description="Helical" evidence="1">
    <location>
        <begin position="369"/>
        <end position="391"/>
    </location>
</feature>
<evidence type="ECO:0000256" key="1">
    <source>
        <dbReference type="SAM" id="Phobius"/>
    </source>
</evidence>
<reference evidence="3" key="2">
    <citation type="journal article" date="2016" name="Sci. Rep.">
        <title>Dictyocaulus viviparus genome, variome and transcriptome elucidate lungworm biology and support future intervention.</title>
        <authorList>
            <person name="McNulty S.N."/>
            <person name="Strube C."/>
            <person name="Rosa B.A."/>
            <person name="Martin J.C."/>
            <person name="Tyagi R."/>
            <person name="Choi Y.J."/>
            <person name="Wang Q."/>
            <person name="Hallsworth Pepin K."/>
            <person name="Zhang X."/>
            <person name="Ozersky P."/>
            <person name="Wilson R.K."/>
            <person name="Sternberg P.W."/>
            <person name="Gasser R.B."/>
            <person name="Mitreva M."/>
        </authorList>
    </citation>
    <scope>NUCLEOTIDE SEQUENCE [LARGE SCALE GENOMIC DNA]</scope>
    <source>
        <strain evidence="3">HannoverDv2000</strain>
    </source>
</reference>
<proteinExistence type="predicted"/>
<name>A0A0D8XT74_DICVI</name>
<keyword evidence="1" id="KW-0812">Transmembrane</keyword>
<feature type="transmembrane region" description="Helical" evidence="1">
    <location>
        <begin position="255"/>
        <end position="282"/>
    </location>
</feature>
<dbReference type="STRING" id="29172.A0A0D8XT74"/>
<organism evidence="2 3">
    <name type="scientific">Dictyocaulus viviparus</name>
    <name type="common">Bovine lungworm</name>
    <dbReference type="NCBI Taxonomy" id="29172"/>
    <lineage>
        <taxon>Eukaryota</taxon>
        <taxon>Metazoa</taxon>
        <taxon>Ecdysozoa</taxon>
        <taxon>Nematoda</taxon>
        <taxon>Chromadorea</taxon>
        <taxon>Rhabditida</taxon>
        <taxon>Rhabditina</taxon>
        <taxon>Rhabditomorpha</taxon>
        <taxon>Strongyloidea</taxon>
        <taxon>Metastrongylidae</taxon>
        <taxon>Dictyocaulus</taxon>
    </lineage>
</organism>
<sequence length="412" mass="45413">MMISGKNTTDFDKKSLRLISPRFMSIMPESSNSTTDEMNLLSPSLFSLHNKGKDIDYITSLSSLLTSAGMKSARDREDWMDLIIEASGVSDTLKNTKDNAWMNNMTHIRGPDGQPIYLDKNNITKIYGENEASKIEVFERLQKSFTQQQLREMNRTGYTFLTSQQRELVYGISSPFNNSETLAIISNVSDDTVHRTILSAIHEIADGRLQFRVRNGTITLAKRSSTTREKRSIVLSPIAKSLFLNNPQSVSQPIILSPVIFSALIYSPAIFGVVVLSPWLFLPIVLSPRILSPVVLSPFTFVPIILSPLAFLPIILSPGVMNPFILSPFLLSPFILSPQAMTPLILSPFALSPFIATPNVLSPLVLSPFVLSPLIFSPSYVSALVLSPYALSPAVNSTPSIFTAIASPSWLS</sequence>
<keyword evidence="1" id="KW-1133">Transmembrane helix</keyword>
<keyword evidence="1" id="KW-0472">Membrane</keyword>
<feature type="transmembrane region" description="Helical" evidence="1">
    <location>
        <begin position="336"/>
        <end position="357"/>
    </location>
</feature>
<keyword evidence="3" id="KW-1185">Reference proteome</keyword>